<feature type="region of interest" description="Disordered" evidence="2">
    <location>
        <begin position="145"/>
        <end position="180"/>
    </location>
</feature>
<keyword evidence="5" id="KW-1185">Reference proteome</keyword>
<feature type="compositionally biased region" description="Polar residues" evidence="2">
    <location>
        <begin position="311"/>
        <end position="331"/>
    </location>
</feature>
<feature type="compositionally biased region" description="Basic and acidic residues" evidence="2">
    <location>
        <begin position="283"/>
        <end position="310"/>
    </location>
</feature>
<feature type="coiled-coil region" evidence="1">
    <location>
        <begin position="30"/>
        <end position="66"/>
    </location>
</feature>
<proteinExistence type="predicted"/>
<feature type="region of interest" description="Disordered" evidence="2">
    <location>
        <begin position="66"/>
        <end position="132"/>
    </location>
</feature>
<keyword evidence="1" id="KW-0175">Coiled coil</keyword>
<dbReference type="SMART" id="SM01083">
    <property type="entry name" value="Cir_N"/>
    <property type="match status" value="1"/>
</dbReference>
<dbReference type="PANTHER" id="PTHR22093:SF0">
    <property type="entry name" value="LEUKOCYTE RECEPTOR CLUSTER MEMBER 1"/>
    <property type="match status" value="1"/>
</dbReference>
<feature type="domain" description="CBF1-interacting co-repressor CIR N-terminal" evidence="3">
    <location>
        <begin position="21"/>
        <end position="57"/>
    </location>
</feature>
<dbReference type="InterPro" id="IPR039875">
    <property type="entry name" value="LENG1-like"/>
</dbReference>
<feature type="compositionally biased region" description="Basic and acidic residues" evidence="2">
    <location>
        <begin position="245"/>
        <end position="267"/>
    </location>
</feature>
<comment type="caution">
    <text evidence="4">The sequence shown here is derived from an EMBL/GenBank/DDBJ whole genome shotgun (WGS) entry which is preliminary data.</text>
</comment>
<dbReference type="Pfam" id="PF10197">
    <property type="entry name" value="Cir_N"/>
    <property type="match status" value="1"/>
</dbReference>
<feature type="compositionally biased region" description="Basic residues" evidence="2">
    <location>
        <begin position="88"/>
        <end position="102"/>
    </location>
</feature>
<evidence type="ECO:0000256" key="1">
    <source>
        <dbReference type="SAM" id="Coils"/>
    </source>
</evidence>
<dbReference type="PANTHER" id="PTHR22093">
    <property type="entry name" value="LEUKOCYTE RECEPTOR CLUSTER LRC MEMBER 1"/>
    <property type="match status" value="1"/>
</dbReference>
<dbReference type="InterPro" id="IPR019339">
    <property type="entry name" value="CIR_N_dom"/>
</dbReference>
<evidence type="ECO:0000313" key="5">
    <source>
        <dbReference type="Proteomes" id="UP001583172"/>
    </source>
</evidence>
<name>A0ABR3VKL3_HUMIN</name>
<dbReference type="Proteomes" id="UP001583172">
    <property type="component" value="Unassembled WGS sequence"/>
</dbReference>
<protein>
    <recommendedName>
        <fullName evidence="3">CBF1-interacting co-repressor CIR N-terminal domain-containing protein</fullName>
    </recommendedName>
</protein>
<feature type="compositionally biased region" description="Basic and acidic residues" evidence="2">
    <location>
        <begin position="110"/>
        <end position="119"/>
    </location>
</feature>
<feature type="compositionally biased region" description="Basic and acidic residues" evidence="2">
    <location>
        <begin position="215"/>
        <end position="232"/>
    </location>
</feature>
<accession>A0ABR3VKL3</accession>
<organism evidence="4 5">
    <name type="scientific">Humicola insolens</name>
    <name type="common">Soft-rot fungus</name>
    <dbReference type="NCBI Taxonomy" id="85995"/>
    <lineage>
        <taxon>Eukaryota</taxon>
        <taxon>Fungi</taxon>
        <taxon>Dikarya</taxon>
        <taxon>Ascomycota</taxon>
        <taxon>Pezizomycotina</taxon>
        <taxon>Sordariomycetes</taxon>
        <taxon>Sordariomycetidae</taxon>
        <taxon>Sordariales</taxon>
        <taxon>Chaetomiaceae</taxon>
        <taxon>Mycothermus</taxon>
    </lineage>
</organism>
<dbReference type="EMBL" id="JAZGSY010000043">
    <property type="protein sequence ID" value="KAL1842423.1"/>
    <property type="molecule type" value="Genomic_DNA"/>
</dbReference>
<sequence length="331" mass="37734">MGAVSIKVHQPRTAHLLGKKSWNPYSPANIARVRRDEEAARAREEAEEQRMQAADAARRLAILRGELPLPIEETERTPSGGGDLVTTTRRRHDGSSGRKRKRPGEDDTDYEMRLARGREPSPPSLPLKPATALYDSKGHISLFAEEEVAAAGQGDAARSQQPSRTRHEKNETDSSEPYQVRLADAAGRDSGGRGAWYATADGEASAALVPTRNVFGREDPQRKAREAARLDASDPLAMMKRGAKMVRELEKERKREVEEREREIRLLEEEEERERRRERKRRREEEERERRYRRDREREDARRRDDERTRAGSSASPYTPIQVQGKGQVQG</sequence>
<evidence type="ECO:0000256" key="2">
    <source>
        <dbReference type="SAM" id="MobiDB-lite"/>
    </source>
</evidence>
<evidence type="ECO:0000313" key="4">
    <source>
        <dbReference type="EMBL" id="KAL1842423.1"/>
    </source>
</evidence>
<feature type="region of interest" description="Disordered" evidence="2">
    <location>
        <begin position="211"/>
        <end position="331"/>
    </location>
</feature>
<reference evidence="4 5" key="1">
    <citation type="journal article" date="2024" name="Commun. Biol.">
        <title>Comparative genomic analysis of thermophilic fungi reveals convergent evolutionary adaptations and gene losses.</title>
        <authorList>
            <person name="Steindorff A.S."/>
            <person name="Aguilar-Pontes M.V."/>
            <person name="Robinson A.J."/>
            <person name="Andreopoulos B."/>
            <person name="LaButti K."/>
            <person name="Kuo A."/>
            <person name="Mondo S."/>
            <person name="Riley R."/>
            <person name="Otillar R."/>
            <person name="Haridas S."/>
            <person name="Lipzen A."/>
            <person name="Grimwood J."/>
            <person name="Schmutz J."/>
            <person name="Clum A."/>
            <person name="Reid I.D."/>
            <person name="Moisan M.C."/>
            <person name="Butler G."/>
            <person name="Nguyen T.T.M."/>
            <person name="Dewar K."/>
            <person name="Conant G."/>
            <person name="Drula E."/>
            <person name="Henrissat B."/>
            <person name="Hansel C."/>
            <person name="Singer S."/>
            <person name="Hutchinson M.I."/>
            <person name="de Vries R.P."/>
            <person name="Natvig D.O."/>
            <person name="Powell A.J."/>
            <person name="Tsang A."/>
            <person name="Grigoriev I.V."/>
        </authorList>
    </citation>
    <scope>NUCLEOTIDE SEQUENCE [LARGE SCALE GENOMIC DNA]</scope>
    <source>
        <strain evidence="4 5">CBS 620.91</strain>
    </source>
</reference>
<evidence type="ECO:0000259" key="3">
    <source>
        <dbReference type="SMART" id="SM01083"/>
    </source>
</evidence>
<gene>
    <name evidence="4" type="ORF">VTJ49DRAFT_5271</name>
</gene>